<name>A0A1H8YQK4_9PSEU</name>
<evidence type="ECO:0000313" key="3">
    <source>
        <dbReference type="Proteomes" id="UP000198582"/>
    </source>
</evidence>
<dbReference type="AlphaFoldDB" id="A0A1H8YQK4"/>
<evidence type="ECO:0000313" key="2">
    <source>
        <dbReference type="EMBL" id="SEP54447.1"/>
    </source>
</evidence>
<accession>A0A1H8YQK4</accession>
<organism evidence="2 3">
    <name type="scientific">Amycolatopsis saalfeldensis</name>
    <dbReference type="NCBI Taxonomy" id="394193"/>
    <lineage>
        <taxon>Bacteria</taxon>
        <taxon>Bacillati</taxon>
        <taxon>Actinomycetota</taxon>
        <taxon>Actinomycetes</taxon>
        <taxon>Pseudonocardiales</taxon>
        <taxon>Pseudonocardiaceae</taxon>
        <taxon>Amycolatopsis</taxon>
    </lineage>
</organism>
<dbReference type="GO" id="GO:0005524">
    <property type="term" value="F:ATP binding"/>
    <property type="evidence" value="ECO:0007669"/>
    <property type="project" value="InterPro"/>
</dbReference>
<dbReference type="Proteomes" id="UP000198582">
    <property type="component" value="Unassembled WGS sequence"/>
</dbReference>
<keyword evidence="3" id="KW-1185">Reference proteome</keyword>
<dbReference type="STRING" id="394193.SAMN04489732_14723"/>
<feature type="region of interest" description="Disordered" evidence="1">
    <location>
        <begin position="1"/>
        <end position="27"/>
    </location>
</feature>
<dbReference type="InterPro" id="IPR036185">
    <property type="entry name" value="DNA_heli_DnaB-like_N_sf"/>
</dbReference>
<dbReference type="EMBL" id="FOEF01000047">
    <property type="protein sequence ID" value="SEP54447.1"/>
    <property type="molecule type" value="Genomic_DNA"/>
</dbReference>
<sequence length="205" mass="21705">MPTDDALAPRPPGPACGPPPQSDVRPRDTAVDAALLDPERQFLGCLLQLPASAARALLAGIDPDDLATPMSAFILELVIDVVASDRDPTPGLVLGHAVTTGRAGGEQQHAWLGHELITLYQAAPVPLTGKHYKALILEAAWRRALRTYATRLQQAAESSAADILATIYAERSAVDAVYSRYRAAAEPESWPAALSTLRTGSRPAA</sequence>
<proteinExistence type="predicted"/>
<dbReference type="OrthoDB" id="3627722at2"/>
<protein>
    <recommendedName>
        <fullName evidence="4">DnaB-like helicase N terminal domain-containing protein</fullName>
    </recommendedName>
</protein>
<evidence type="ECO:0008006" key="4">
    <source>
        <dbReference type="Google" id="ProtNLM"/>
    </source>
</evidence>
<reference evidence="3" key="1">
    <citation type="submission" date="2016-10" db="EMBL/GenBank/DDBJ databases">
        <authorList>
            <person name="Varghese N."/>
            <person name="Submissions S."/>
        </authorList>
    </citation>
    <scope>NUCLEOTIDE SEQUENCE [LARGE SCALE GENOMIC DNA]</scope>
    <source>
        <strain evidence="3">DSM 44993</strain>
    </source>
</reference>
<feature type="compositionally biased region" description="Pro residues" evidence="1">
    <location>
        <begin position="9"/>
        <end position="21"/>
    </location>
</feature>
<evidence type="ECO:0000256" key="1">
    <source>
        <dbReference type="SAM" id="MobiDB-lite"/>
    </source>
</evidence>
<dbReference type="Gene3D" id="1.10.860.10">
    <property type="entry name" value="DNAb Helicase, Chain A"/>
    <property type="match status" value="1"/>
</dbReference>
<dbReference type="GO" id="GO:0006260">
    <property type="term" value="P:DNA replication"/>
    <property type="evidence" value="ECO:0007669"/>
    <property type="project" value="InterPro"/>
</dbReference>
<dbReference type="RefSeq" id="WP_143086527.1">
    <property type="nucleotide sequence ID" value="NZ_FOEF01000047.1"/>
</dbReference>
<dbReference type="GO" id="GO:0003678">
    <property type="term" value="F:DNA helicase activity"/>
    <property type="evidence" value="ECO:0007669"/>
    <property type="project" value="InterPro"/>
</dbReference>
<dbReference type="SUPFAM" id="SSF48024">
    <property type="entry name" value="N-terminal domain of DnaB helicase"/>
    <property type="match status" value="1"/>
</dbReference>
<dbReference type="InterPro" id="IPR016136">
    <property type="entry name" value="DNA_helicase_N/primase_C"/>
</dbReference>
<gene>
    <name evidence="2" type="ORF">SAMN04489732_14723</name>
</gene>